<protein>
    <submittedName>
        <fullName evidence="1">Uncharacterized protein</fullName>
    </submittedName>
</protein>
<accession>A0A2K3URV9</accession>
<gene>
    <name evidence="1" type="ORF">CVO96_20420</name>
</gene>
<dbReference type="Proteomes" id="UP000236379">
    <property type="component" value="Unassembled WGS sequence"/>
</dbReference>
<evidence type="ECO:0000313" key="1">
    <source>
        <dbReference type="EMBL" id="PNY79279.1"/>
    </source>
</evidence>
<evidence type="ECO:0000313" key="2">
    <source>
        <dbReference type="Proteomes" id="UP000236379"/>
    </source>
</evidence>
<reference evidence="1 2" key="1">
    <citation type="submission" date="2018-01" db="EMBL/GenBank/DDBJ databases">
        <title>Deinococcus koreensis sp. nov., a radiation-resistant bacterium isolated from river water.</title>
        <authorList>
            <person name="Choi A."/>
        </authorList>
    </citation>
    <scope>NUCLEOTIDE SEQUENCE [LARGE SCALE GENOMIC DNA]</scope>
    <source>
        <strain evidence="1 2">SJW1-2</strain>
    </source>
</reference>
<comment type="caution">
    <text evidence="1">The sequence shown here is derived from an EMBL/GenBank/DDBJ whole genome shotgun (WGS) entry which is preliminary data.</text>
</comment>
<dbReference type="RefSeq" id="WP_103314317.1">
    <property type="nucleotide sequence ID" value="NZ_PPPD01000005.1"/>
</dbReference>
<name>A0A2K3URV9_9DEIO</name>
<dbReference type="OrthoDB" id="9926601at2"/>
<proteinExistence type="predicted"/>
<dbReference type="EMBL" id="PPPD01000005">
    <property type="protein sequence ID" value="PNY79279.1"/>
    <property type="molecule type" value="Genomic_DNA"/>
</dbReference>
<sequence length="132" mass="14843">MTSAVDTRPAPVAFLSDLIADIPSDRRQRFIINLKNAIRIGVFDGAPVNHLFDMEYVGRGEHSRPARKTASEREYAVENTAEFQAWLEQQTSAPLHLSPFATKDAILSGSVSMKDLAEQFRRRTGNRKGKRK</sequence>
<dbReference type="AlphaFoldDB" id="A0A2K3URV9"/>
<keyword evidence="2" id="KW-1185">Reference proteome</keyword>
<organism evidence="1 2">
    <name type="scientific">Deinococcus koreensis</name>
    <dbReference type="NCBI Taxonomy" id="2054903"/>
    <lineage>
        <taxon>Bacteria</taxon>
        <taxon>Thermotogati</taxon>
        <taxon>Deinococcota</taxon>
        <taxon>Deinococci</taxon>
        <taxon>Deinococcales</taxon>
        <taxon>Deinococcaceae</taxon>
        <taxon>Deinococcus</taxon>
    </lineage>
</organism>